<dbReference type="EMBL" id="JAOQNN010000002">
    <property type="protein sequence ID" value="MCW2281952.1"/>
    <property type="molecule type" value="Genomic_DNA"/>
</dbReference>
<name>A0AAW5TUK7_9LACT</name>
<proteinExistence type="predicted"/>
<dbReference type="RefSeq" id="WP_195935622.1">
    <property type="nucleotide sequence ID" value="NZ_CAKOCK010000009.1"/>
</dbReference>
<evidence type="ECO:0000313" key="2">
    <source>
        <dbReference type="Proteomes" id="UP001207687"/>
    </source>
</evidence>
<protein>
    <submittedName>
        <fullName evidence="1">Uncharacterized protein</fullName>
    </submittedName>
</protein>
<reference evidence="1" key="1">
    <citation type="submission" date="2023-08" db="EMBL/GenBank/DDBJ databases">
        <title>Genomic analyses of the natural microbiome of Caenorhabditis elegans.</title>
        <authorList>
            <person name="Samuel B."/>
        </authorList>
    </citation>
    <scope>NUCLEOTIDE SEQUENCE</scope>
    <source>
        <strain evidence="1">BIGb0220</strain>
    </source>
</reference>
<dbReference type="AlphaFoldDB" id="A0AAW5TUK7"/>
<comment type="caution">
    <text evidence="1">The sequence shown here is derived from an EMBL/GenBank/DDBJ whole genome shotgun (WGS) entry which is preliminary data.</text>
</comment>
<gene>
    <name evidence="1" type="ORF">M2256_002474</name>
</gene>
<sequence length="76" mass="9091">MEDNIFKGVEKSQLKNFYIDLKKIEEGGSRKTNSFLLLLSSIECNDTIKTDKYKFRFLKNQLVTEIINRYFNLKYN</sequence>
<accession>A0AAW5TUK7</accession>
<dbReference type="Proteomes" id="UP001207687">
    <property type="component" value="Unassembled WGS sequence"/>
</dbReference>
<organism evidence="1 2">
    <name type="scientific">Lactococcus lactis</name>
    <dbReference type="NCBI Taxonomy" id="1358"/>
    <lineage>
        <taxon>Bacteria</taxon>
        <taxon>Bacillati</taxon>
        <taxon>Bacillota</taxon>
        <taxon>Bacilli</taxon>
        <taxon>Lactobacillales</taxon>
        <taxon>Streptococcaceae</taxon>
        <taxon>Lactococcus</taxon>
    </lineage>
</organism>
<evidence type="ECO:0000313" key="1">
    <source>
        <dbReference type="EMBL" id="MCW2281952.1"/>
    </source>
</evidence>